<dbReference type="Proteomes" id="UP001179363">
    <property type="component" value="Unassembled WGS sequence"/>
</dbReference>
<gene>
    <name evidence="2" type="ORF">L1I30_02495</name>
</gene>
<organism evidence="2 3">
    <name type="scientific">Gillisia lutea</name>
    <dbReference type="NCBI Taxonomy" id="2909668"/>
    <lineage>
        <taxon>Bacteria</taxon>
        <taxon>Pseudomonadati</taxon>
        <taxon>Bacteroidota</taxon>
        <taxon>Flavobacteriia</taxon>
        <taxon>Flavobacteriales</taxon>
        <taxon>Flavobacteriaceae</taxon>
        <taxon>Gillisia</taxon>
    </lineage>
</organism>
<name>A0ABS9ECB9_9FLAO</name>
<dbReference type="CDD" id="cd06578">
    <property type="entry name" value="HemD"/>
    <property type="match status" value="1"/>
</dbReference>
<sequence>MASILSTKKLATNQKQLLLNSGIGLVEYDAIKIDILKFQLQDHFSKDVIFTSKNAVKAVLENAPDFKKLHTGKVFCVGAKTKEFLEELKINLTAHADYGLELGKIIATSYSDQKFIYICGNRRRDEFPEFLSSEKINFSEIEAYKTSLNKQHFGQEFDGILFFSPSGVQSYTATNNINNSTAFCIGHTTAKEVEKHTSSFEIANKPSVENVIVQAVNYFKKNRHSNKV</sequence>
<dbReference type="PANTHER" id="PTHR12390:SF0">
    <property type="entry name" value="UROPORPHYRINOGEN-III SYNTHASE"/>
    <property type="match status" value="1"/>
</dbReference>
<evidence type="ECO:0000313" key="2">
    <source>
        <dbReference type="EMBL" id="MCF4100527.1"/>
    </source>
</evidence>
<dbReference type="InterPro" id="IPR039793">
    <property type="entry name" value="UROS/Hem4"/>
</dbReference>
<reference evidence="2" key="1">
    <citation type="submission" date="2022-01" db="EMBL/GenBank/DDBJ databases">
        <title>Gillisia lutea sp. nov., isolated from marine plastic residues from the Malvarosa beach (Valencia, Spain).</title>
        <authorList>
            <person name="Vidal-Verdu A."/>
            <person name="Molina-Menor E."/>
            <person name="Satari L."/>
            <person name="Pascual J."/>
            <person name="Pereto J."/>
            <person name="Porcar M."/>
        </authorList>
    </citation>
    <scope>NUCLEOTIDE SEQUENCE</scope>
    <source>
        <strain evidence="2">M10.2A</strain>
    </source>
</reference>
<dbReference type="SUPFAM" id="SSF69618">
    <property type="entry name" value="HemD-like"/>
    <property type="match status" value="1"/>
</dbReference>
<dbReference type="PANTHER" id="PTHR12390">
    <property type="entry name" value="UROPORPHYRINOGEN III SYNTHASE"/>
    <property type="match status" value="1"/>
</dbReference>
<proteinExistence type="predicted"/>
<dbReference type="EMBL" id="JAKGTH010000006">
    <property type="protein sequence ID" value="MCF4100527.1"/>
    <property type="molecule type" value="Genomic_DNA"/>
</dbReference>
<evidence type="ECO:0000313" key="3">
    <source>
        <dbReference type="Proteomes" id="UP001179363"/>
    </source>
</evidence>
<accession>A0ABS9ECB9</accession>
<dbReference type="RefSeq" id="WP_236132668.1">
    <property type="nucleotide sequence ID" value="NZ_JAKGTH010000006.1"/>
</dbReference>
<feature type="domain" description="Tetrapyrrole biosynthesis uroporphyrinogen III synthase" evidence="1">
    <location>
        <begin position="48"/>
        <end position="209"/>
    </location>
</feature>
<evidence type="ECO:0000259" key="1">
    <source>
        <dbReference type="Pfam" id="PF02602"/>
    </source>
</evidence>
<dbReference type="Gene3D" id="3.40.50.10090">
    <property type="match status" value="2"/>
</dbReference>
<dbReference type="Pfam" id="PF02602">
    <property type="entry name" value="HEM4"/>
    <property type="match status" value="1"/>
</dbReference>
<protein>
    <submittedName>
        <fullName evidence="2">Uroporphyrinogen-III synthase</fullName>
    </submittedName>
</protein>
<dbReference type="InterPro" id="IPR003754">
    <property type="entry name" value="4pyrrol_synth_uPrphyn_synth"/>
</dbReference>
<dbReference type="InterPro" id="IPR036108">
    <property type="entry name" value="4pyrrol_syn_uPrphyn_synt_sf"/>
</dbReference>
<comment type="caution">
    <text evidence="2">The sequence shown here is derived from an EMBL/GenBank/DDBJ whole genome shotgun (WGS) entry which is preliminary data.</text>
</comment>
<keyword evidence="3" id="KW-1185">Reference proteome</keyword>